<keyword evidence="11" id="KW-0808">Transferase</keyword>
<evidence type="ECO:0000256" key="5">
    <source>
        <dbReference type="ARBA" id="ARBA00023136"/>
    </source>
</evidence>
<evidence type="ECO:0000256" key="8">
    <source>
        <dbReference type="SAM" id="SignalP"/>
    </source>
</evidence>
<feature type="transmembrane region" description="Helical" evidence="7">
    <location>
        <begin position="93"/>
        <end position="112"/>
    </location>
</feature>
<evidence type="ECO:0000256" key="4">
    <source>
        <dbReference type="ARBA" id="ARBA00022737"/>
    </source>
</evidence>
<feature type="domain" description="Disease resistance R13L4/SHOC-2-like LRR" evidence="10">
    <location>
        <begin position="179"/>
        <end position="378"/>
    </location>
</feature>
<dbReference type="PANTHER" id="PTHR48057:SF18">
    <property type="entry name" value="REPEAT RECEPTOR-LIKE PROTEIN KINASE FAMILY PROTEIN, PUTATIVE-RELATED"/>
    <property type="match status" value="1"/>
</dbReference>
<dbReference type="Pfam" id="PF08263">
    <property type="entry name" value="LRRNT_2"/>
    <property type="match status" value="1"/>
</dbReference>
<name>G7K5C4_MEDTR</name>
<comment type="subcellular location">
    <subcellularLocation>
        <location evidence="1">Membrane</location>
    </subcellularLocation>
</comment>
<keyword evidence="3 8" id="KW-0732">Signal</keyword>
<dbReference type="STRING" id="3880.G7K5C4"/>
<keyword evidence="11" id="KW-0675">Receptor</keyword>
<evidence type="ECO:0000256" key="2">
    <source>
        <dbReference type="ARBA" id="ARBA00022614"/>
    </source>
</evidence>
<reference evidence="11 13" key="1">
    <citation type="journal article" date="2011" name="Nature">
        <title>The Medicago genome provides insight into the evolution of rhizobial symbioses.</title>
        <authorList>
            <person name="Young N.D."/>
            <person name="Debelle F."/>
            <person name="Oldroyd G.E."/>
            <person name="Geurts R."/>
            <person name="Cannon S.B."/>
            <person name="Udvardi M.K."/>
            <person name="Benedito V.A."/>
            <person name="Mayer K.F."/>
            <person name="Gouzy J."/>
            <person name="Schoof H."/>
            <person name="Van de Peer Y."/>
            <person name="Proost S."/>
            <person name="Cook D.R."/>
            <person name="Meyers B.C."/>
            <person name="Spannagl M."/>
            <person name="Cheung F."/>
            <person name="De Mita S."/>
            <person name="Krishnakumar V."/>
            <person name="Gundlach H."/>
            <person name="Zhou S."/>
            <person name="Mudge J."/>
            <person name="Bharti A.K."/>
            <person name="Murray J.D."/>
            <person name="Naoumkina M.A."/>
            <person name="Rosen B."/>
            <person name="Silverstein K.A."/>
            <person name="Tang H."/>
            <person name="Rombauts S."/>
            <person name="Zhao P.X."/>
            <person name="Zhou P."/>
            <person name="Barbe V."/>
            <person name="Bardou P."/>
            <person name="Bechner M."/>
            <person name="Bellec A."/>
            <person name="Berger A."/>
            <person name="Berges H."/>
            <person name="Bidwell S."/>
            <person name="Bisseling T."/>
            <person name="Choisne N."/>
            <person name="Couloux A."/>
            <person name="Denny R."/>
            <person name="Deshpande S."/>
            <person name="Dai X."/>
            <person name="Doyle J.J."/>
            <person name="Dudez A.M."/>
            <person name="Farmer A.D."/>
            <person name="Fouteau S."/>
            <person name="Franken C."/>
            <person name="Gibelin C."/>
            <person name="Gish J."/>
            <person name="Goldstein S."/>
            <person name="Gonzalez A.J."/>
            <person name="Green P.J."/>
            <person name="Hallab A."/>
            <person name="Hartog M."/>
            <person name="Hua A."/>
            <person name="Humphray S.J."/>
            <person name="Jeong D.H."/>
            <person name="Jing Y."/>
            <person name="Jocker A."/>
            <person name="Kenton S.M."/>
            <person name="Kim D.J."/>
            <person name="Klee K."/>
            <person name="Lai H."/>
            <person name="Lang C."/>
            <person name="Lin S."/>
            <person name="Macmil S.L."/>
            <person name="Magdelenat G."/>
            <person name="Matthews L."/>
            <person name="McCorrison J."/>
            <person name="Monaghan E.L."/>
            <person name="Mun J.H."/>
            <person name="Najar F.Z."/>
            <person name="Nicholson C."/>
            <person name="Noirot C."/>
            <person name="O'Bleness M."/>
            <person name="Paule C.R."/>
            <person name="Poulain J."/>
            <person name="Prion F."/>
            <person name="Qin B."/>
            <person name="Qu C."/>
            <person name="Retzel E.F."/>
            <person name="Riddle C."/>
            <person name="Sallet E."/>
            <person name="Samain S."/>
            <person name="Samson N."/>
            <person name="Sanders I."/>
            <person name="Saurat O."/>
            <person name="Scarpelli C."/>
            <person name="Schiex T."/>
            <person name="Segurens B."/>
            <person name="Severin A.J."/>
            <person name="Sherrier D.J."/>
            <person name="Shi R."/>
            <person name="Sims S."/>
            <person name="Singer S.R."/>
            <person name="Sinharoy S."/>
            <person name="Sterck L."/>
            <person name="Viollet A."/>
            <person name="Wang B.B."/>
            <person name="Wang K."/>
            <person name="Wang M."/>
            <person name="Wang X."/>
            <person name="Warfsmann J."/>
            <person name="Weissenbach J."/>
            <person name="White D.D."/>
            <person name="White J.D."/>
            <person name="Wiley G.B."/>
            <person name="Wincker P."/>
            <person name="Xing Y."/>
            <person name="Yang L."/>
            <person name="Yao Z."/>
            <person name="Ying F."/>
            <person name="Zhai J."/>
            <person name="Zhou L."/>
            <person name="Zuber A."/>
            <person name="Denarie J."/>
            <person name="Dixon R.A."/>
            <person name="May G.D."/>
            <person name="Schwartz D.C."/>
            <person name="Rogers J."/>
            <person name="Quetier F."/>
            <person name="Town C.D."/>
            <person name="Roe B.A."/>
        </authorList>
    </citation>
    <scope>NUCLEOTIDE SEQUENCE [LARGE SCALE GENOMIC DNA]</scope>
    <source>
        <strain evidence="11">A17</strain>
        <strain evidence="12 13">cv. Jemalong A17</strain>
    </source>
</reference>
<keyword evidence="13" id="KW-1185">Reference proteome</keyword>
<feature type="signal peptide" evidence="8">
    <location>
        <begin position="1"/>
        <end position="18"/>
    </location>
</feature>
<dbReference type="PaxDb" id="3880-AES95474"/>
<keyword evidence="5 7" id="KW-0472">Membrane</keyword>
<dbReference type="InterPro" id="IPR052595">
    <property type="entry name" value="LRRC69/RLP"/>
</dbReference>
<dbReference type="GO" id="GO:0004672">
    <property type="term" value="F:protein kinase activity"/>
    <property type="evidence" value="ECO:0000318"/>
    <property type="project" value="GO_Central"/>
</dbReference>
<dbReference type="EnsemblPlants" id="AES95474">
    <property type="protein sequence ID" value="AES95474"/>
    <property type="gene ID" value="MTR_5g025900"/>
</dbReference>
<evidence type="ECO:0000313" key="13">
    <source>
        <dbReference type="Proteomes" id="UP000002051"/>
    </source>
</evidence>
<dbReference type="PANTHER" id="PTHR48057">
    <property type="entry name" value="LEUCINE-RICH REPEAT SERINE/THREONINE-PROTEIN KINASE 1"/>
    <property type="match status" value="1"/>
</dbReference>
<organism evidence="11 13">
    <name type="scientific">Medicago truncatula</name>
    <name type="common">Barrel medic</name>
    <name type="synonym">Medicago tribuloides</name>
    <dbReference type="NCBI Taxonomy" id="3880"/>
    <lineage>
        <taxon>Eukaryota</taxon>
        <taxon>Viridiplantae</taxon>
        <taxon>Streptophyta</taxon>
        <taxon>Embryophyta</taxon>
        <taxon>Tracheophyta</taxon>
        <taxon>Spermatophyta</taxon>
        <taxon>Magnoliopsida</taxon>
        <taxon>eudicotyledons</taxon>
        <taxon>Gunneridae</taxon>
        <taxon>Pentapetalae</taxon>
        <taxon>rosids</taxon>
        <taxon>fabids</taxon>
        <taxon>Fabales</taxon>
        <taxon>Fabaceae</taxon>
        <taxon>Papilionoideae</taxon>
        <taxon>50 kb inversion clade</taxon>
        <taxon>NPAAA clade</taxon>
        <taxon>Hologalegina</taxon>
        <taxon>IRL clade</taxon>
        <taxon>Trifolieae</taxon>
        <taxon>Medicago</taxon>
    </lineage>
</organism>
<protein>
    <submittedName>
        <fullName evidence="11">LRR receptor-like kinase family protein</fullName>
    </submittedName>
</protein>
<dbReference type="InterPro" id="IPR055414">
    <property type="entry name" value="LRR_R13L4/SHOC2-like"/>
</dbReference>
<gene>
    <name evidence="11" type="ordered locus">MTR_5g025900</name>
</gene>
<feature type="chain" id="PRO_5014573358" evidence="8">
    <location>
        <begin position="19"/>
        <end position="509"/>
    </location>
</feature>
<dbReference type="InterPro" id="IPR032675">
    <property type="entry name" value="LRR_dom_sf"/>
</dbReference>
<keyword evidence="2" id="KW-0433">Leucine-rich repeat</keyword>
<dbReference type="Proteomes" id="UP000002051">
    <property type="component" value="Chromosome 5"/>
</dbReference>
<dbReference type="AlphaFoldDB" id="G7K5C4"/>
<dbReference type="OMA" id="QAMSSWN"/>
<accession>G7K5C4</accession>
<evidence type="ECO:0000313" key="12">
    <source>
        <dbReference type="EnsemblPlants" id="AES95474"/>
    </source>
</evidence>
<evidence type="ECO:0000256" key="7">
    <source>
        <dbReference type="SAM" id="Phobius"/>
    </source>
</evidence>
<dbReference type="SUPFAM" id="SSF52058">
    <property type="entry name" value="L domain-like"/>
    <property type="match status" value="1"/>
</dbReference>
<keyword evidence="11" id="KW-0418">Kinase</keyword>
<keyword evidence="7" id="KW-1133">Transmembrane helix</keyword>
<proteinExistence type="predicted"/>
<dbReference type="HOGENOM" id="CLU_000288_18_22_1"/>
<dbReference type="FunFam" id="3.80.10.10:FF:000041">
    <property type="entry name" value="LRR receptor-like serine/threonine-protein kinase ERECTA"/>
    <property type="match status" value="1"/>
</dbReference>
<keyword evidence="7" id="KW-0812">Transmembrane</keyword>
<reference evidence="11 13" key="2">
    <citation type="journal article" date="2014" name="BMC Genomics">
        <title>An improved genome release (version Mt4.0) for the model legume Medicago truncatula.</title>
        <authorList>
            <person name="Tang H."/>
            <person name="Krishnakumar V."/>
            <person name="Bidwell S."/>
            <person name="Rosen B."/>
            <person name="Chan A."/>
            <person name="Zhou S."/>
            <person name="Gentzbittel L."/>
            <person name="Childs K.L."/>
            <person name="Yandell M."/>
            <person name="Gundlach H."/>
            <person name="Mayer K.F."/>
            <person name="Schwartz D.C."/>
            <person name="Town C.D."/>
        </authorList>
    </citation>
    <scope>GENOME REANNOTATION</scope>
    <source>
        <strain evidence="12 13">cv. Jemalong A17</strain>
    </source>
</reference>
<keyword evidence="4" id="KW-0677">Repeat</keyword>
<evidence type="ECO:0000313" key="11">
    <source>
        <dbReference type="EMBL" id="AES95474.1"/>
    </source>
</evidence>
<evidence type="ECO:0000256" key="3">
    <source>
        <dbReference type="ARBA" id="ARBA00022729"/>
    </source>
</evidence>
<dbReference type="Pfam" id="PF23598">
    <property type="entry name" value="LRR_14"/>
    <property type="match status" value="1"/>
</dbReference>
<evidence type="ECO:0000259" key="10">
    <source>
        <dbReference type="Pfam" id="PF23598"/>
    </source>
</evidence>
<sequence>MFWHVYLYLFLLHTLSLTWFGPNKTTTLALAFENQTDHLALLKFKESISSDPYRILDSWNASTQFCNWHGWIGEYNLSSRVGQVWTELGEQSLGVFVFYFPLLVYLVIVLCVSHLFPRLDLGGVLLFVACTIHFVWWLPLSVAPHIIILCIGVVRSDLGDTGIHNRVTCNSKHQRVTKLMLQGYKLHGYISPYIGNLTCIRNLNLESNGFFGKIPQELGQLLQLQGLFLSNNSFTGEIPTNLTNCSNLKVLRLYGNKLTGKIPTGIEIPPFIGNLSSLIGLGVGYNYLEGDIPQEICHLKNLTIMLLPVNNLSGTFPPCLHNMTSLTGISAPANSFGGSLPPDMFQTLPNLQVFEIGGNQMLGKIPISIANASTLTLFDISSNHFVGQIPSLGNKLYGVSIAANNFGGQLPNLVGNLCSQLSRLALGGNEISGKVPAELGNLVNLVLLNNRLEGTIPKTFGMFQKIQYLGLGGNRLSGNIPAFIGNLSQLYYIGMRGIQNGSGQIYRKI</sequence>
<dbReference type="Gene3D" id="3.80.10.10">
    <property type="entry name" value="Ribonuclease Inhibitor"/>
    <property type="match status" value="3"/>
</dbReference>
<dbReference type="Pfam" id="PF00560">
    <property type="entry name" value="LRR_1"/>
    <property type="match status" value="1"/>
</dbReference>
<evidence type="ECO:0000259" key="9">
    <source>
        <dbReference type="Pfam" id="PF08263"/>
    </source>
</evidence>
<reference evidence="12" key="3">
    <citation type="submission" date="2015-04" db="UniProtKB">
        <authorList>
            <consortium name="EnsemblPlants"/>
        </authorList>
    </citation>
    <scope>IDENTIFICATION</scope>
    <source>
        <strain evidence="12">cv. Jemalong A17</strain>
    </source>
</reference>
<dbReference type="GO" id="GO:0016020">
    <property type="term" value="C:membrane"/>
    <property type="evidence" value="ECO:0007669"/>
    <property type="project" value="UniProtKB-SubCell"/>
</dbReference>
<evidence type="ECO:0000256" key="1">
    <source>
        <dbReference type="ARBA" id="ARBA00004370"/>
    </source>
</evidence>
<dbReference type="EMBL" id="CM001221">
    <property type="protein sequence ID" value="AES95474.1"/>
    <property type="molecule type" value="Genomic_DNA"/>
</dbReference>
<dbReference type="InterPro" id="IPR013210">
    <property type="entry name" value="LRR_N_plant-typ"/>
</dbReference>
<keyword evidence="6" id="KW-0325">Glycoprotein</keyword>
<evidence type="ECO:0000256" key="6">
    <source>
        <dbReference type="ARBA" id="ARBA00023180"/>
    </source>
</evidence>
<feature type="transmembrane region" description="Helical" evidence="7">
    <location>
        <begin position="119"/>
        <end position="138"/>
    </location>
</feature>
<dbReference type="InterPro" id="IPR001611">
    <property type="entry name" value="Leu-rich_rpt"/>
</dbReference>
<feature type="domain" description="Leucine-rich repeat-containing N-terminal plant-type" evidence="9">
    <location>
        <begin position="35"/>
        <end position="70"/>
    </location>
</feature>
<dbReference type="eggNOG" id="ENOG502QPYS">
    <property type="taxonomic scope" value="Eukaryota"/>
</dbReference>